<dbReference type="InterPro" id="IPR015064">
    <property type="entry name" value="Sda"/>
</dbReference>
<dbReference type="Proteomes" id="UP000199017">
    <property type="component" value="Unassembled WGS sequence"/>
</dbReference>
<dbReference type="InterPro" id="IPR036916">
    <property type="entry name" value="Sda_sf"/>
</dbReference>
<accession>A0A1G8FN99</accession>
<dbReference type="SUPFAM" id="SSF100985">
    <property type="entry name" value="Sporulation inhibitor Sda"/>
    <property type="match status" value="1"/>
</dbReference>
<organism evidence="1 2">
    <name type="scientific">Alteribacillus bidgolensis</name>
    <dbReference type="NCBI Taxonomy" id="930129"/>
    <lineage>
        <taxon>Bacteria</taxon>
        <taxon>Bacillati</taxon>
        <taxon>Bacillota</taxon>
        <taxon>Bacilli</taxon>
        <taxon>Bacillales</taxon>
        <taxon>Bacillaceae</taxon>
        <taxon>Alteribacillus</taxon>
    </lineage>
</organism>
<reference evidence="1 2" key="1">
    <citation type="submission" date="2016-10" db="EMBL/GenBank/DDBJ databases">
        <authorList>
            <person name="de Groot N.N."/>
        </authorList>
    </citation>
    <scope>NUCLEOTIDE SEQUENCE [LARGE SCALE GENOMIC DNA]</scope>
    <source>
        <strain evidence="2">P4B,CCM 7963,CECT 7998,DSM 25260,IBRC-M 10614,KCTC 13821</strain>
    </source>
</reference>
<sequence length="42" mass="4908">MGLEEMSISVLVETSEKAKELELDNDFINILEEALKKRYIHQ</sequence>
<dbReference type="Pfam" id="PF08970">
    <property type="entry name" value="Sda"/>
    <property type="match status" value="1"/>
</dbReference>
<keyword evidence="2" id="KW-1185">Reference proteome</keyword>
<evidence type="ECO:0000313" key="1">
    <source>
        <dbReference type="EMBL" id="SDH83615.1"/>
    </source>
</evidence>
<dbReference type="AlphaFoldDB" id="A0A1G8FN99"/>
<dbReference type="RefSeq" id="WP_091582174.1">
    <property type="nucleotide sequence ID" value="NZ_FNDU01000003.1"/>
</dbReference>
<dbReference type="EMBL" id="FNDU01000003">
    <property type="protein sequence ID" value="SDH83615.1"/>
    <property type="molecule type" value="Genomic_DNA"/>
</dbReference>
<gene>
    <name evidence="1" type="ORF">SAMN05216352_10317</name>
</gene>
<evidence type="ECO:0000313" key="2">
    <source>
        <dbReference type="Proteomes" id="UP000199017"/>
    </source>
</evidence>
<name>A0A1G8FN99_9BACI</name>
<proteinExistence type="predicted"/>
<dbReference type="Gene3D" id="1.10.287.1100">
    <property type="entry name" value="Sporulation inhibitor A"/>
    <property type="match status" value="1"/>
</dbReference>
<protein>
    <submittedName>
        <fullName evidence="1">Sporulation inhibitor A</fullName>
    </submittedName>
</protein>